<comment type="caution">
    <text evidence="5">The sequence shown here is derived from an EMBL/GenBank/DDBJ whole genome shotgun (WGS) entry which is preliminary data.</text>
</comment>
<reference evidence="5" key="1">
    <citation type="submission" date="2020-06" db="EMBL/GenBank/DDBJ databases">
        <title>Insight into the genomes of haloalkaliphilic bacilli from Kenyan soda lakes.</title>
        <authorList>
            <person name="Mwirichia R."/>
            <person name="Villamizar G.C."/>
            <person name="Poehlein A."/>
            <person name="Mugweru J."/>
            <person name="Kipnyargis A."/>
            <person name="Kiplimo D."/>
            <person name="Orwa P."/>
            <person name="Daniel R."/>
        </authorList>
    </citation>
    <scope>NUCLEOTIDE SEQUENCE</scope>
    <source>
        <strain evidence="5">B1096_S55</strain>
    </source>
</reference>
<gene>
    <name evidence="5" type="ORF">HXA33_15970</name>
</gene>
<dbReference type="InterPro" id="IPR010982">
    <property type="entry name" value="Lambda_DNA-bd_dom_sf"/>
</dbReference>
<dbReference type="GO" id="GO:0003677">
    <property type="term" value="F:DNA binding"/>
    <property type="evidence" value="ECO:0007669"/>
    <property type="project" value="UniProtKB-KW"/>
</dbReference>
<dbReference type="SUPFAM" id="SSF47413">
    <property type="entry name" value="lambda repressor-like DNA-binding domains"/>
    <property type="match status" value="1"/>
</dbReference>
<proteinExistence type="predicted"/>
<dbReference type="PROSITE" id="PS50943">
    <property type="entry name" value="HTH_CROC1"/>
    <property type="match status" value="1"/>
</dbReference>
<keyword evidence="2" id="KW-0238">DNA-binding</keyword>
<dbReference type="SUPFAM" id="SSF51182">
    <property type="entry name" value="RmlC-like cupins"/>
    <property type="match status" value="1"/>
</dbReference>
<dbReference type="InterPro" id="IPR050807">
    <property type="entry name" value="TransReg_Diox_bact_type"/>
</dbReference>
<sequence length="184" mass="20766">MDPINITIAEKLRKIRKEKGLSLDKAADLTGVSKAMLGQIERGVSNPTVSILWKIANGLKVSFSSFVEEDEPAVSLVKMANVKPVVDEGGKYRVFPLFPYQQDKSFEFYTIFLEEGHSHKAEAHHAGVEEYITVSEGELIIDVDGQRYTIYEGDALRFKADRAHVYINESTGTTRFHLVIYYPH</sequence>
<dbReference type="InterPro" id="IPR011051">
    <property type="entry name" value="RmlC_Cupin_sf"/>
</dbReference>
<dbReference type="OrthoDB" id="9781521at2"/>
<dbReference type="Gene3D" id="2.60.120.10">
    <property type="entry name" value="Jelly Rolls"/>
    <property type="match status" value="1"/>
</dbReference>
<evidence type="ECO:0000313" key="6">
    <source>
        <dbReference type="Proteomes" id="UP001057753"/>
    </source>
</evidence>
<dbReference type="AlphaFoldDB" id="A0A9Q4B4B4"/>
<evidence type="ECO:0000256" key="3">
    <source>
        <dbReference type="ARBA" id="ARBA00023163"/>
    </source>
</evidence>
<dbReference type="GO" id="GO:0003700">
    <property type="term" value="F:DNA-binding transcription factor activity"/>
    <property type="evidence" value="ECO:0007669"/>
    <property type="project" value="TreeGrafter"/>
</dbReference>
<evidence type="ECO:0000259" key="4">
    <source>
        <dbReference type="PROSITE" id="PS50943"/>
    </source>
</evidence>
<name>A0A9Q4B4B4_SALAG</name>
<dbReference type="CDD" id="cd02209">
    <property type="entry name" value="cupin_XRE_C"/>
    <property type="match status" value="1"/>
</dbReference>
<dbReference type="InterPro" id="IPR001387">
    <property type="entry name" value="Cro/C1-type_HTH"/>
</dbReference>
<dbReference type="SMART" id="SM00530">
    <property type="entry name" value="HTH_XRE"/>
    <property type="match status" value="1"/>
</dbReference>
<organism evidence="5 6">
    <name type="scientific">Salipaludibacillus agaradhaerens</name>
    <name type="common">Bacillus agaradhaerens</name>
    <dbReference type="NCBI Taxonomy" id="76935"/>
    <lineage>
        <taxon>Bacteria</taxon>
        <taxon>Bacillati</taxon>
        <taxon>Bacillota</taxon>
        <taxon>Bacilli</taxon>
        <taxon>Bacillales</taxon>
        <taxon>Bacillaceae</taxon>
    </lineage>
</organism>
<dbReference type="Pfam" id="PF01381">
    <property type="entry name" value="HTH_3"/>
    <property type="match status" value="1"/>
</dbReference>
<protein>
    <submittedName>
        <fullName evidence="5">Helix-turn-helix transcriptional regulator</fullName>
    </submittedName>
</protein>
<dbReference type="RefSeq" id="WP_078578248.1">
    <property type="nucleotide sequence ID" value="NZ_JABXYM010000001.1"/>
</dbReference>
<dbReference type="Proteomes" id="UP001057753">
    <property type="component" value="Unassembled WGS sequence"/>
</dbReference>
<dbReference type="CDD" id="cd00093">
    <property type="entry name" value="HTH_XRE"/>
    <property type="match status" value="1"/>
</dbReference>
<dbReference type="Pfam" id="PF07883">
    <property type="entry name" value="Cupin_2"/>
    <property type="match status" value="1"/>
</dbReference>
<evidence type="ECO:0000256" key="1">
    <source>
        <dbReference type="ARBA" id="ARBA00023015"/>
    </source>
</evidence>
<keyword evidence="3" id="KW-0804">Transcription</keyword>
<accession>A0A9Q4B4B4</accession>
<dbReference type="GO" id="GO:0005829">
    <property type="term" value="C:cytosol"/>
    <property type="evidence" value="ECO:0007669"/>
    <property type="project" value="TreeGrafter"/>
</dbReference>
<dbReference type="PANTHER" id="PTHR46797">
    <property type="entry name" value="HTH-TYPE TRANSCRIPTIONAL REGULATOR"/>
    <property type="match status" value="1"/>
</dbReference>
<dbReference type="PANTHER" id="PTHR46797:SF23">
    <property type="entry name" value="HTH-TYPE TRANSCRIPTIONAL REGULATOR SUTR"/>
    <property type="match status" value="1"/>
</dbReference>
<dbReference type="Gene3D" id="1.10.260.40">
    <property type="entry name" value="lambda repressor-like DNA-binding domains"/>
    <property type="match status" value="1"/>
</dbReference>
<feature type="domain" description="HTH cro/C1-type" evidence="4">
    <location>
        <begin position="12"/>
        <end position="66"/>
    </location>
</feature>
<dbReference type="EMBL" id="JABXYM010000001">
    <property type="protein sequence ID" value="MCR6098036.1"/>
    <property type="molecule type" value="Genomic_DNA"/>
</dbReference>
<keyword evidence="1" id="KW-0805">Transcription regulation</keyword>
<dbReference type="InterPro" id="IPR014710">
    <property type="entry name" value="RmlC-like_jellyroll"/>
</dbReference>
<evidence type="ECO:0000256" key="2">
    <source>
        <dbReference type="ARBA" id="ARBA00023125"/>
    </source>
</evidence>
<evidence type="ECO:0000313" key="5">
    <source>
        <dbReference type="EMBL" id="MCR6098036.1"/>
    </source>
</evidence>
<keyword evidence="6" id="KW-1185">Reference proteome</keyword>
<dbReference type="InterPro" id="IPR013096">
    <property type="entry name" value="Cupin_2"/>
</dbReference>